<dbReference type="PANTHER" id="PTHR46730">
    <property type="entry name" value="POLYCYSTIN-1"/>
    <property type="match status" value="1"/>
</dbReference>
<feature type="domain" description="PKD/REJ-like" evidence="6">
    <location>
        <begin position="4"/>
        <end position="279"/>
    </location>
</feature>
<gene>
    <name evidence="7" type="ORF">g.7139</name>
</gene>
<evidence type="ECO:0000256" key="3">
    <source>
        <dbReference type="ARBA" id="ARBA00022737"/>
    </source>
</evidence>
<evidence type="ECO:0000256" key="5">
    <source>
        <dbReference type="ARBA" id="ARBA00023136"/>
    </source>
</evidence>
<dbReference type="PANTHER" id="PTHR46730:SF1">
    <property type="entry name" value="PLAT DOMAIN-CONTAINING PROTEIN"/>
    <property type="match status" value="1"/>
</dbReference>
<evidence type="ECO:0000256" key="1">
    <source>
        <dbReference type="ARBA" id="ARBA00004370"/>
    </source>
</evidence>
<dbReference type="EMBL" id="GECZ01011468">
    <property type="protein sequence ID" value="JAS58301.1"/>
    <property type="molecule type" value="Transcribed_RNA"/>
</dbReference>
<name>A0A1B6G7C5_9HEMI</name>
<feature type="non-terminal residue" evidence="7">
    <location>
        <position position="283"/>
    </location>
</feature>
<evidence type="ECO:0000256" key="2">
    <source>
        <dbReference type="ARBA" id="ARBA00022692"/>
    </source>
</evidence>
<keyword evidence="2" id="KW-0812">Transmembrane</keyword>
<dbReference type="GO" id="GO:0006816">
    <property type="term" value="P:calcium ion transport"/>
    <property type="evidence" value="ECO:0007669"/>
    <property type="project" value="TreeGrafter"/>
</dbReference>
<dbReference type="GO" id="GO:0005886">
    <property type="term" value="C:plasma membrane"/>
    <property type="evidence" value="ECO:0007669"/>
    <property type="project" value="TreeGrafter"/>
</dbReference>
<comment type="subcellular location">
    <subcellularLocation>
        <location evidence="1">Membrane</location>
    </subcellularLocation>
</comment>
<dbReference type="Pfam" id="PF02010">
    <property type="entry name" value="REJ"/>
    <property type="match status" value="1"/>
</dbReference>
<feature type="non-terminal residue" evidence="7">
    <location>
        <position position="1"/>
    </location>
</feature>
<evidence type="ECO:0000259" key="6">
    <source>
        <dbReference type="Pfam" id="PF02010"/>
    </source>
</evidence>
<evidence type="ECO:0000256" key="4">
    <source>
        <dbReference type="ARBA" id="ARBA00022989"/>
    </source>
</evidence>
<sequence length="283" mass="32564">EAESLEYGIYKVKLTVTALSRVYVSPSSAYCYFEVVNTPIQTFILGGSIRHIYYKRNIDFKVVTSIVPDRYEPSNKLRITYTWRCNDINEYFCRPLQYSKTNRVIIGPFKPMKTYNFTLKIVIVDKSSNMIIDQNFEYQAVSIINVPEPDLTIICLVNCGGTIFKSNPQEIVHLQVLLDFKNIQLEAERHQFHWSFQLEDSKIEDIDNIKQSNTSGNMLTVKKDVLLENKTYDFIVADILKSSSSKLVLQTCTFPRNVSCVVVPNTGFAGETFFNINCTYQES</sequence>
<proteinExistence type="predicted"/>
<accession>A0A1B6G7C5</accession>
<reference evidence="7" key="1">
    <citation type="submission" date="2015-11" db="EMBL/GenBank/DDBJ databases">
        <title>De novo transcriptome assembly of four potential Pierce s Disease insect vectors from Arizona vineyards.</title>
        <authorList>
            <person name="Tassone E.E."/>
        </authorList>
    </citation>
    <scope>NUCLEOTIDE SEQUENCE</scope>
</reference>
<keyword evidence="5" id="KW-0472">Membrane</keyword>
<evidence type="ECO:0000313" key="7">
    <source>
        <dbReference type="EMBL" id="JAS58301.1"/>
    </source>
</evidence>
<dbReference type="GO" id="GO:0005261">
    <property type="term" value="F:monoatomic cation channel activity"/>
    <property type="evidence" value="ECO:0007669"/>
    <property type="project" value="TreeGrafter"/>
</dbReference>
<organism evidence="7">
    <name type="scientific">Cuerna arida</name>
    <dbReference type="NCBI Taxonomy" id="1464854"/>
    <lineage>
        <taxon>Eukaryota</taxon>
        <taxon>Metazoa</taxon>
        <taxon>Ecdysozoa</taxon>
        <taxon>Arthropoda</taxon>
        <taxon>Hexapoda</taxon>
        <taxon>Insecta</taxon>
        <taxon>Pterygota</taxon>
        <taxon>Neoptera</taxon>
        <taxon>Paraneoptera</taxon>
        <taxon>Hemiptera</taxon>
        <taxon>Auchenorrhyncha</taxon>
        <taxon>Membracoidea</taxon>
        <taxon>Cicadellidae</taxon>
        <taxon>Cicadellinae</taxon>
        <taxon>Proconiini</taxon>
        <taxon>Cuerna</taxon>
    </lineage>
</organism>
<protein>
    <recommendedName>
        <fullName evidence="6">PKD/REJ-like domain-containing protein</fullName>
    </recommendedName>
</protein>
<keyword evidence="4" id="KW-1133">Transmembrane helix</keyword>
<dbReference type="AlphaFoldDB" id="A0A1B6G7C5"/>
<dbReference type="InterPro" id="IPR002859">
    <property type="entry name" value="PKD/REJ-like"/>
</dbReference>
<keyword evidence="3" id="KW-0677">Repeat</keyword>